<protein>
    <submittedName>
        <fullName evidence="11">Cytochrome c-type biogenesis protein CcdA (DsbD analog)</fullName>
    </submittedName>
</protein>
<gene>
    <name evidence="11" type="ORF">NSPWAT_2435</name>
</gene>
<evidence type="ECO:0000256" key="3">
    <source>
        <dbReference type="ARBA" id="ARBA00022748"/>
    </source>
</evidence>
<feature type="transmembrane region" description="Helical" evidence="7">
    <location>
        <begin position="393"/>
        <end position="414"/>
    </location>
</feature>
<evidence type="ECO:0000259" key="9">
    <source>
        <dbReference type="Pfam" id="PF02683"/>
    </source>
</evidence>
<keyword evidence="2 7" id="KW-0812">Transmembrane</keyword>
<evidence type="ECO:0000256" key="8">
    <source>
        <dbReference type="SAM" id="SignalP"/>
    </source>
</evidence>
<dbReference type="InterPro" id="IPR005532">
    <property type="entry name" value="SUMF_dom"/>
</dbReference>
<dbReference type="Pfam" id="PF02683">
    <property type="entry name" value="DsbD_TM"/>
    <property type="match status" value="1"/>
</dbReference>
<evidence type="ECO:0000259" key="10">
    <source>
        <dbReference type="Pfam" id="PF03781"/>
    </source>
</evidence>
<name>A0ABM9HG41_9BACT</name>
<comment type="subcellular location">
    <subcellularLocation>
        <location evidence="1">Membrane</location>
        <topology evidence="1">Multi-pass membrane protein</topology>
    </subcellularLocation>
</comment>
<feature type="domain" description="Cytochrome C biogenesis protein transmembrane" evidence="9">
    <location>
        <begin position="351"/>
        <end position="524"/>
    </location>
</feature>
<feature type="transmembrane region" description="Helical" evidence="7">
    <location>
        <begin position="349"/>
        <end position="373"/>
    </location>
</feature>
<dbReference type="Gene3D" id="3.90.1580.10">
    <property type="entry name" value="paralog of FGE (formylglycine-generating enzyme)"/>
    <property type="match status" value="1"/>
</dbReference>
<feature type="transmembrane region" description="Helical" evidence="7">
    <location>
        <begin position="461"/>
        <end position="487"/>
    </location>
</feature>
<dbReference type="EMBL" id="OX336137">
    <property type="protein sequence ID" value="CAI2719291.1"/>
    <property type="molecule type" value="Genomic_DNA"/>
</dbReference>
<keyword evidence="8" id="KW-0732">Signal</keyword>
<evidence type="ECO:0000313" key="12">
    <source>
        <dbReference type="Proteomes" id="UP001157733"/>
    </source>
</evidence>
<accession>A0ABM9HG41</accession>
<evidence type="ECO:0000256" key="4">
    <source>
        <dbReference type="ARBA" id="ARBA00022989"/>
    </source>
</evidence>
<feature type="compositionally biased region" description="Polar residues" evidence="6">
    <location>
        <begin position="291"/>
        <end position="305"/>
    </location>
</feature>
<feature type="transmembrane region" description="Helical" evidence="7">
    <location>
        <begin position="543"/>
        <end position="566"/>
    </location>
</feature>
<dbReference type="PANTHER" id="PTHR23150:SF19">
    <property type="entry name" value="FORMYLGLYCINE-GENERATING ENZYME"/>
    <property type="match status" value="1"/>
</dbReference>
<dbReference type="InterPro" id="IPR003834">
    <property type="entry name" value="Cyt_c_assmbl_TM_dom"/>
</dbReference>
<evidence type="ECO:0000256" key="5">
    <source>
        <dbReference type="ARBA" id="ARBA00023136"/>
    </source>
</evidence>
<dbReference type="PANTHER" id="PTHR23150">
    <property type="entry name" value="SULFATASE MODIFYING FACTOR 1, 2"/>
    <property type="match status" value="1"/>
</dbReference>
<dbReference type="RefSeq" id="WP_282012132.1">
    <property type="nucleotide sequence ID" value="NZ_OX336137.1"/>
</dbReference>
<dbReference type="InterPro" id="IPR016187">
    <property type="entry name" value="CTDL_fold"/>
</dbReference>
<dbReference type="InterPro" id="IPR042095">
    <property type="entry name" value="SUMF_sf"/>
</dbReference>
<keyword evidence="4 7" id="KW-1133">Transmembrane helix</keyword>
<dbReference type="Pfam" id="PF03781">
    <property type="entry name" value="FGE-sulfatase"/>
    <property type="match status" value="1"/>
</dbReference>
<evidence type="ECO:0000256" key="6">
    <source>
        <dbReference type="SAM" id="MobiDB-lite"/>
    </source>
</evidence>
<feature type="region of interest" description="Disordered" evidence="6">
    <location>
        <begin position="282"/>
        <end position="323"/>
    </location>
</feature>
<sequence length="597" mass="65241">MTLRTLFTFLICLACLGPGASALFAHGEQPDRALEGDMVHIPAGQFLFGTDRVDETGDLLAVGVPKPLYQDEQPQQKPFLKGFYIDRFEVTHRRYQQFLDDLGAVPPEYWENGTYPEGQADLPVVWVSWYDASNFCDWAGKRLPTEKEWERAARGADGREYPWGNEFDINKAALSGDSRTRLKLTPVGSHPEGATPEGVHDLVGNVWEWVADDYNAYKGNDKTLAGFGQQQKVVRGHSAANIGHFPGNFYEIVLKEFARAGYRQYMPPASMGPDVGFRCASSSEPKHFTDSKQAALSNTQSNSGNPPAFGKGTDAFGASPESSAQSDSLFAAGASNPFQPESALPQTNLIVLCILSLAAGLFSFLSPCTLPILPAYFAVTAQTSRTRMTLNSFAFFCGLASLFVLMGASASFLGSLLRDYLFSLTTWGGILVLIFGVMTVFGKGFSGATFQNAPTSTLVGYYLFGATFAMGWTPCVGPILSGILILAASEKTILQGMTLLFFFAVGLGMPLVILSAFCSHLSKDSWFWRMLRGKGWNVQVGKHSLLLHSTNVFSGLLLILLGYALASGYLTYFNSMIPIELQIWFSGFEEKVVEWLS</sequence>
<keyword evidence="3" id="KW-0201">Cytochrome c-type biogenesis</keyword>
<evidence type="ECO:0000256" key="1">
    <source>
        <dbReference type="ARBA" id="ARBA00004141"/>
    </source>
</evidence>
<reference evidence="11 12" key="1">
    <citation type="submission" date="2022-09" db="EMBL/GenBank/DDBJ databases">
        <authorList>
            <person name="Kop L."/>
        </authorList>
    </citation>
    <scope>NUCLEOTIDE SEQUENCE [LARGE SCALE GENOMIC DNA]</scope>
    <source>
        <strain evidence="11 12">347</strain>
    </source>
</reference>
<feature type="domain" description="Sulfatase-modifying factor enzyme-like" evidence="10">
    <location>
        <begin position="36"/>
        <end position="280"/>
    </location>
</feature>
<evidence type="ECO:0000313" key="11">
    <source>
        <dbReference type="EMBL" id="CAI2719291.1"/>
    </source>
</evidence>
<keyword evidence="5 7" id="KW-0472">Membrane</keyword>
<feature type="transmembrane region" description="Helical" evidence="7">
    <location>
        <begin position="420"/>
        <end position="441"/>
    </location>
</feature>
<keyword evidence="12" id="KW-1185">Reference proteome</keyword>
<evidence type="ECO:0000256" key="7">
    <source>
        <dbReference type="SAM" id="Phobius"/>
    </source>
</evidence>
<feature type="transmembrane region" description="Helical" evidence="7">
    <location>
        <begin position="499"/>
        <end position="522"/>
    </location>
</feature>
<dbReference type="InterPro" id="IPR051043">
    <property type="entry name" value="Sulfatase_Mod_Factor_Kinase"/>
</dbReference>
<feature type="signal peptide" evidence="8">
    <location>
        <begin position="1"/>
        <end position="25"/>
    </location>
</feature>
<dbReference type="Proteomes" id="UP001157733">
    <property type="component" value="Chromosome"/>
</dbReference>
<evidence type="ECO:0000256" key="2">
    <source>
        <dbReference type="ARBA" id="ARBA00022692"/>
    </source>
</evidence>
<proteinExistence type="predicted"/>
<organism evidence="11 12">
    <name type="scientific">Nitrospina watsonii</name>
    <dbReference type="NCBI Taxonomy" id="1323948"/>
    <lineage>
        <taxon>Bacteria</taxon>
        <taxon>Pseudomonadati</taxon>
        <taxon>Nitrospinota/Tectimicrobiota group</taxon>
        <taxon>Nitrospinota</taxon>
        <taxon>Nitrospinia</taxon>
        <taxon>Nitrospinales</taxon>
        <taxon>Nitrospinaceae</taxon>
        <taxon>Nitrospina</taxon>
    </lineage>
</organism>
<feature type="chain" id="PRO_5047202267" evidence="8">
    <location>
        <begin position="26"/>
        <end position="597"/>
    </location>
</feature>
<dbReference type="SUPFAM" id="SSF56436">
    <property type="entry name" value="C-type lectin-like"/>
    <property type="match status" value="1"/>
</dbReference>